<dbReference type="AlphaFoldDB" id="A0A412TIS5"/>
<dbReference type="Proteomes" id="UP000284243">
    <property type="component" value="Unassembled WGS sequence"/>
</dbReference>
<reference evidence="1 2" key="1">
    <citation type="submission" date="2018-08" db="EMBL/GenBank/DDBJ databases">
        <title>A genome reference for cultivated species of the human gut microbiota.</title>
        <authorList>
            <person name="Zou Y."/>
            <person name="Xue W."/>
            <person name="Luo G."/>
        </authorList>
    </citation>
    <scope>NUCLEOTIDE SEQUENCE [LARGE SCALE GENOMIC DNA]</scope>
    <source>
        <strain evidence="1 2">AF16-14</strain>
    </source>
</reference>
<comment type="caution">
    <text evidence="1">The sequence shown here is derived from an EMBL/GenBank/DDBJ whole genome shotgun (WGS) entry which is preliminary data.</text>
</comment>
<dbReference type="RefSeq" id="WP_118160834.1">
    <property type="nucleotide sequence ID" value="NZ_QRYC01000048.1"/>
</dbReference>
<sequence length="59" mass="7045">MSSLKYPPDMEPGDIATLKVPYKGYRRIELVERFQYPWLVRICESGKEIEVYEVEFETD</sequence>
<name>A0A412TIS5_9BACT</name>
<dbReference type="EMBL" id="QRYC01000048">
    <property type="protein sequence ID" value="RGU53197.1"/>
    <property type="molecule type" value="Genomic_DNA"/>
</dbReference>
<accession>A0A412TIS5</accession>
<organism evidence="1 2">
    <name type="scientific">Odoribacter splanchnicus</name>
    <dbReference type="NCBI Taxonomy" id="28118"/>
    <lineage>
        <taxon>Bacteria</taxon>
        <taxon>Pseudomonadati</taxon>
        <taxon>Bacteroidota</taxon>
        <taxon>Bacteroidia</taxon>
        <taxon>Bacteroidales</taxon>
        <taxon>Odoribacteraceae</taxon>
        <taxon>Odoribacter</taxon>
    </lineage>
</organism>
<proteinExistence type="predicted"/>
<gene>
    <name evidence="1" type="ORF">DWW57_18865</name>
</gene>
<evidence type="ECO:0000313" key="1">
    <source>
        <dbReference type="EMBL" id="RGU53197.1"/>
    </source>
</evidence>
<evidence type="ECO:0000313" key="2">
    <source>
        <dbReference type="Proteomes" id="UP000284243"/>
    </source>
</evidence>
<protein>
    <submittedName>
        <fullName evidence="1">Uncharacterized protein</fullName>
    </submittedName>
</protein>